<keyword evidence="2" id="KW-1185">Reference proteome</keyword>
<dbReference type="Proteomes" id="UP001058860">
    <property type="component" value="Chromosome"/>
</dbReference>
<evidence type="ECO:0000313" key="2">
    <source>
        <dbReference type="Proteomes" id="UP001058860"/>
    </source>
</evidence>
<accession>A0ABY5PL89</accession>
<evidence type="ECO:0000313" key="1">
    <source>
        <dbReference type="EMBL" id="UUY05389.1"/>
    </source>
</evidence>
<name>A0ABY5PL89_9ACTN</name>
<dbReference type="EMBL" id="CP088295">
    <property type="protein sequence ID" value="UUY05389.1"/>
    <property type="molecule type" value="Genomic_DNA"/>
</dbReference>
<dbReference type="RefSeq" id="WP_353865850.1">
    <property type="nucleotide sequence ID" value="NZ_CP088295.1"/>
</dbReference>
<reference evidence="2" key="1">
    <citation type="submission" date="2021-11" db="EMBL/GenBank/DDBJ databases">
        <title>Cultivation dependent microbiological survey of springs from the worlds oldest radium mine currently devoted to the extraction of radon-saturated water.</title>
        <authorList>
            <person name="Kapinusova G."/>
            <person name="Smrhova T."/>
            <person name="Strejcek M."/>
            <person name="Suman J."/>
            <person name="Jani K."/>
            <person name="Pajer P."/>
            <person name="Uhlik O."/>
        </authorList>
    </citation>
    <scope>NUCLEOTIDE SEQUENCE [LARGE SCALE GENOMIC DNA]</scope>
    <source>
        <strain evidence="2">J379</strain>
    </source>
</reference>
<proteinExistence type="predicted"/>
<organism evidence="1 2">
    <name type="scientific">Svornostia abyssi</name>
    <dbReference type="NCBI Taxonomy" id="2898438"/>
    <lineage>
        <taxon>Bacteria</taxon>
        <taxon>Bacillati</taxon>
        <taxon>Actinomycetota</taxon>
        <taxon>Thermoleophilia</taxon>
        <taxon>Solirubrobacterales</taxon>
        <taxon>Baekduiaceae</taxon>
        <taxon>Svornostia</taxon>
    </lineage>
</organism>
<sequence length="46" mass="4491">MTHATTESLLGSSAGLFGTHAPDIGVCVSAGSSALPKRPPPTSADP</sequence>
<protein>
    <submittedName>
        <fullName evidence="1">Uncharacterized protein</fullName>
    </submittedName>
</protein>
<gene>
    <name evidence="1" type="ORF">LRS13_07665</name>
</gene>